<dbReference type="Pfam" id="PF02754">
    <property type="entry name" value="CCG"/>
    <property type="match status" value="2"/>
</dbReference>
<evidence type="ECO:0000313" key="2">
    <source>
        <dbReference type="EMBL" id="BDD00807.1"/>
    </source>
</evidence>
<dbReference type="PANTHER" id="PTHR30296">
    <property type="entry name" value="UNCHARACTERIZED PROTEIN YKGE"/>
    <property type="match status" value="1"/>
</dbReference>
<gene>
    <name evidence="2" type="ORF">PEPS_30870</name>
</gene>
<keyword evidence="3" id="KW-1185">Reference proteome</keyword>
<feature type="domain" description="Cysteine-rich" evidence="1">
    <location>
        <begin position="15"/>
        <end position="96"/>
    </location>
</feature>
<sequence length="270" mass="30538">MCYRHQTEIPLFMKVGLFIPCYVDQFYPQVGKATFRLLQHFGMQVSVPLQQTCCGQPMANSGFECESVKTLQHQFSLFADCEYIVAPSASCIMHIREMGEKDYLSPEDKAIAHRFLDFTEFMHRFKLIDQYEGQSQAKVVLHKSCHGLRGMGLGQCSESMTPADNLQLELLKKVEGIQMITPNRADECCGFGGTFAVSEEAISVRMGRDRLQDYISSGAEIITSGDMSCMMHLEGIIKREKLPVKVKHLAEILFESVHLHKKQAQHVASY</sequence>
<organism evidence="2 3">
    <name type="scientific">Persicobacter psychrovividus</name>
    <dbReference type="NCBI Taxonomy" id="387638"/>
    <lineage>
        <taxon>Bacteria</taxon>
        <taxon>Pseudomonadati</taxon>
        <taxon>Bacteroidota</taxon>
        <taxon>Cytophagia</taxon>
        <taxon>Cytophagales</taxon>
        <taxon>Persicobacteraceae</taxon>
        <taxon>Persicobacter</taxon>
    </lineage>
</organism>
<proteinExistence type="predicted"/>
<reference evidence="2 3" key="1">
    <citation type="submission" date="2021-12" db="EMBL/GenBank/DDBJ databases">
        <title>Genome sequencing of bacteria with rrn-lacking chromosome and rrn-plasmid.</title>
        <authorList>
            <person name="Anda M."/>
            <person name="Iwasaki W."/>
        </authorList>
    </citation>
    <scope>NUCLEOTIDE SEQUENCE [LARGE SCALE GENOMIC DNA]</scope>
    <source>
        <strain evidence="2 3">NBRC 101262</strain>
        <plasmid evidence="2 3">pPP1</plasmid>
    </source>
</reference>
<dbReference type="PANTHER" id="PTHR30296:SF0">
    <property type="entry name" value="LACTATE UTILIZATION PROTEIN A"/>
    <property type="match status" value="1"/>
</dbReference>
<geneLocation type="plasmid" evidence="2 3">
    <name>pPP1</name>
</geneLocation>
<dbReference type="EMBL" id="AP025293">
    <property type="protein sequence ID" value="BDD00807.1"/>
    <property type="molecule type" value="Genomic_DNA"/>
</dbReference>
<evidence type="ECO:0000259" key="1">
    <source>
        <dbReference type="Pfam" id="PF02754"/>
    </source>
</evidence>
<dbReference type="InterPro" id="IPR004017">
    <property type="entry name" value="Cys_rich_dom"/>
</dbReference>
<name>A0ABM7VIK7_9BACT</name>
<accession>A0ABM7VIK7</accession>
<dbReference type="Proteomes" id="UP001354989">
    <property type="component" value="Plasmid pPP1"/>
</dbReference>
<feature type="domain" description="Cysteine-rich" evidence="1">
    <location>
        <begin position="139"/>
        <end position="233"/>
    </location>
</feature>
<evidence type="ECO:0000313" key="3">
    <source>
        <dbReference type="Proteomes" id="UP001354989"/>
    </source>
</evidence>
<keyword evidence="2" id="KW-0614">Plasmid</keyword>
<protein>
    <submittedName>
        <fullName evidence="2">Fe-S oxidoreductase</fullName>
    </submittedName>
</protein>